<keyword evidence="1" id="KW-0812">Transmembrane</keyword>
<dbReference type="EMBL" id="CAUJNA010000803">
    <property type="protein sequence ID" value="CAJ1381382.1"/>
    <property type="molecule type" value="Genomic_DNA"/>
</dbReference>
<keyword evidence="1" id="KW-0472">Membrane</keyword>
<organism evidence="2 3">
    <name type="scientific">Effrenium voratum</name>
    <dbReference type="NCBI Taxonomy" id="2562239"/>
    <lineage>
        <taxon>Eukaryota</taxon>
        <taxon>Sar</taxon>
        <taxon>Alveolata</taxon>
        <taxon>Dinophyceae</taxon>
        <taxon>Suessiales</taxon>
        <taxon>Symbiodiniaceae</taxon>
        <taxon>Effrenium</taxon>
    </lineage>
</organism>
<evidence type="ECO:0000256" key="1">
    <source>
        <dbReference type="SAM" id="Phobius"/>
    </source>
</evidence>
<reference evidence="2" key="1">
    <citation type="submission" date="2023-08" db="EMBL/GenBank/DDBJ databases">
        <authorList>
            <person name="Chen Y."/>
            <person name="Shah S."/>
            <person name="Dougan E. K."/>
            <person name="Thang M."/>
            <person name="Chan C."/>
        </authorList>
    </citation>
    <scope>NUCLEOTIDE SEQUENCE</scope>
</reference>
<feature type="transmembrane region" description="Helical" evidence="1">
    <location>
        <begin position="255"/>
        <end position="276"/>
    </location>
</feature>
<sequence>AWHVREGFMAHLHVSPDEMHKYEMLCTRELESGHDSELEDDSDSGSVGCLLNADEQRAAPRERQPEWLPAWLFTARFGIPAVVTKRMESKQCEKMDNKLTMFDVAGPPMKWLWFSTVVYWTYSIVLPWFAYRHIQCTTFGHFRYPLWLWWTFVPVLMTLVIVEWRCVMYTIVPVAQWLKGLSVPLVGEASFKVWLAFTGFQSLTSHADVVTQGLFLASTCRSISCPGWSKIYVAWETVWASSPLSWISAGKDLKVIMLLSWSVLVVQLPLYVVGALPCRCVDYRMGFNPKSESGHHDQHEARGEPEGYETWTGVRIWHADAIKCLANVNRMAVLNEGQFELSLQRAREEVTNDDARRGLHILGQTGRGMFLRAVLTNLCQNCTKLELQTTIFALGHMIQPEDVDFQVALSLVLANATSLQALMALVRKIRMLREQKFLAWEQMCQAAKPLPALYEYMVVSLYDYLTLGVILVCVLVQLHSITKFAMAFVCQDALWNLPNKCVDVPGF</sequence>
<protein>
    <submittedName>
        <fullName evidence="2">Uncharacterized protein</fullName>
    </submittedName>
</protein>
<feature type="transmembrane region" description="Helical" evidence="1">
    <location>
        <begin position="111"/>
        <end position="130"/>
    </location>
</feature>
<dbReference type="Proteomes" id="UP001178507">
    <property type="component" value="Unassembled WGS sequence"/>
</dbReference>
<feature type="transmembrane region" description="Helical" evidence="1">
    <location>
        <begin position="453"/>
        <end position="478"/>
    </location>
</feature>
<keyword evidence="3" id="KW-1185">Reference proteome</keyword>
<comment type="caution">
    <text evidence="2">The sequence shown here is derived from an EMBL/GenBank/DDBJ whole genome shotgun (WGS) entry which is preliminary data.</text>
</comment>
<evidence type="ECO:0000313" key="2">
    <source>
        <dbReference type="EMBL" id="CAJ1381382.1"/>
    </source>
</evidence>
<accession>A0AA36I617</accession>
<dbReference type="AlphaFoldDB" id="A0AA36I617"/>
<proteinExistence type="predicted"/>
<feature type="non-terminal residue" evidence="2">
    <location>
        <position position="507"/>
    </location>
</feature>
<name>A0AA36I617_9DINO</name>
<feature type="transmembrane region" description="Helical" evidence="1">
    <location>
        <begin position="142"/>
        <end position="162"/>
    </location>
</feature>
<evidence type="ECO:0000313" key="3">
    <source>
        <dbReference type="Proteomes" id="UP001178507"/>
    </source>
</evidence>
<keyword evidence="1" id="KW-1133">Transmembrane helix</keyword>
<gene>
    <name evidence="2" type="ORF">EVOR1521_LOCUS9089</name>
</gene>